<keyword evidence="3" id="KW-1185">Reference proteome</keyword>
<dbReference type="AlphaFoldDB" id="A0A6I2KUX3"/>
<proteinExistence type="predicted"/>
<protein>
    <recommendedName>
        <fullName evidence="4">DUF1640 domain-containing protein</fullName>
    </recommendedName>
</protein>
<sequence>MSTKFDEESQASYDWRMTIEHRLDNIEADIATMKLDIAFLKANGATKTDIAELRGDIKAQLAEAKSSIIVWVVGSVFLAQLLPALLKLLITG</sequence>
<evidence type="ECO:0000256" key="1">
    <source>
        <dbReference type="SAM" id="Phobius"/>
    </source>
</evidence>
<organism evidence="2 3">
    <name type="scientific">Duganella guangzhouensis</name>
    <dbReference type="NCBI Taxonomy" id="2666084"/>
    <lineage>
        <taxon>Bacteria</taxon>
        <taxon>Pseudomonadati</taxon>
        <taxon>Pseudomonadota</taxon>
        <taxon>Betaproteobacteria</taxon>
        <taxon>Burkholderiales</taxon>
        <taxon>Oxalobacteraceae</taxon>
        <taxon>Telluria group</taxon>
        <taxon>Duganella</taxon>
    </lineage>
</organism>
<comment type="caution">
    <text evidence="2">The sequence shown here is derived from an EMBL/GenBank/DDBJ whole genome shotgun (WGS) entry which is preliminary data.</text>
</comment>
<dbReference type="RefSeq" id="WP_154373473.1">
    <property type="nucleotide sequence ID" value="NZ_WKJK01000002.1"/>
</dbReference>
<keyword evidence="1" id="KW-0812">Transmembrane</keyword>
<reference evidence="2 3" key="1">
    <citation type="submission" date="2019-11" db="EMBL/GenBank/DDBJ databases">
        <title>Novel species isolated from a subtropical stream in China.</title>
        <authorList>
            <person name="Lu H."/>
        </authorList>
    </citation>
    <scope>NUCLEOTIDE SEQUENCE [LARGE SCALE GENOMIC DNA]</scope>
    <source>
        <strain evidence="2 3">FT80W</strain>
    </source>
</reference>
<evidence type="ECO:0000313" key="2">
    <source>
        <dbReference type="EMBL" id="MRW89210.1"/>
    </source>
</evidence>
<accession>A0A6I2KUX3</accession>
<evidence type="ECO:0008006" key="4">
    <source>
        <dbReference type="Google" id="ProtNLM"/>
    </source>
</evidence>
<feature type="transmembrane region" description="Helical" evidence="1">
    <location>
        <begin position="68"/>
        <end position="90"/>
    </location>
</feature>
<dbReference type="EMBL" id="WKJK01000002">
    <property type="protein sequence ID" value="MRW89210.1"/>
    <property type="molecule type" value="Genomic_DNA"/>
</dbReference>
<gene>
    <name evidence="2" type="ORF">GJ699_04360</name>
</gene>
<evidence type="ECO:0000313" key="3">
    <source>
        <dbReference type="Proteomes" id="UP000433309"/>
    </source>
</evidence>
<name>A0A6I2KUX3_9BURK</name>
<dbReference type="Proteomes" id="UP000433309">
    <property type="component" value="Unassembled WGS sequence"/>
</dbReference>
<keyword evidence="1" id="KW-1133">Transmembrane helix</keyword>
<keyword evidence="1" id="KW-0472">Membrane</keyword>